<dbReference type="OrthoDB" id="278163at2759"/>
<dbReference type="KEGG" id="bbel:109467032"/>
<dbReference type="Gene3D" id="1.25.10.10">
    <property type="entry name" value="Leucine-rich Repeat Variant"/>
    <property type="match status" value="1"/>
</dbReference>
<protein>
    <submittedName>
        <fullName evidence="2">Uncharacterized protein C1orf228 homolog</fullName>
    </submittedName>
</protein>
<evidence type="ECO:0000313" key="2">
    <source>
        <dbReference type="RefSeq" id="XP_019620486.1"/>
    </source>
</evidence>
<accession>A0A6P4YT86</accession>
<dbReference type="RefSeq" id="XP_019620486.1">
    <property type="nucleotide sequence ID" value="XM_019764927.1"/>
</dbReference>
<reference evidence="2" key="1">
    <citation type="submission" date="2025-08" db="UniProtKB">
        <authorList>
            <consortium name="RefSeq"/>
        </authorList>
    </citation>
    <scope>IDENTIFICATION</scope>
    <source>
        <tissue evidence="2">Gonad</tissue>
    </source>
</reference>
<dbReference type="PANTHER" id="PTHR34258">
    <property type="entry name" value="ARMADILLO-LIKE HELICAL DOMAIN CONTAINING PROTEIN 1"/>
    <property type="match status" value="1"/>
</dbReference>
<dbReference type="SUPFAM" id="SSF48371">
    <property type="entry name" value="ARM repeat"/>
    <property type="match status" value="1"/>
</dbReference>
<dbReference type="GeneID" id="109467032"/>
<dbReference type="AlphaFoldDB" id="A0A6P4YT86"/>
<dbReference type="Proteomes" id="UP000515135">
    <property type="component" value="Unplaced"/>
</dbReference>
<gene>
    <name evidence="2" type="primary">LOC109467032</name>
</gene>
<name>A0A6P4YT86_BRABE</name>
<proteinExistence type="predicted"/>
<sequence length="411" mass="45835">MTSGNAKTDAAINRVFGLLQEWDKGNKTTRGRILEEFIANNQGKTAPELELEFAQAASLFLTRLTAWIRLTYMLGTCVNQQLQAIQIFLSAPSGHKYLGEFLEVGGVLTVLEILGLKQAKEADKAEALKLLQTICNAGRKYKELICESYGIRAVAECLARAKSEETQEQCRQLLQMLAQGNPKYEVQVYKGLIALLPASSPKAQQMAAQTLRIVQPIVAEANPNIVEPLLGLLRTLHLEVQYEAIELIKDLMSYEIQKLILKRLVELLKATLDETVRRPQILEDTDVEKMSAPLPVYVQQAAAAKTLGVLCRESNETADKLIQMRVVHNLMVAMGNSAHADSQRQGSVTLEYLCRTFPIVNETCRDAMGENLYIMFMSNPDSLYSAMDAIQCDVLRSNKVNIPGRKYLVFP</sequence>
<organism evidence="1 2">
    <name type="scientific">Branchiostoma belcheri</name>
    <name type="common">Amphioxus</name>
    <dbReference type="NCBI Taxonomy" id="7741"/>
    <lineage>
        <taxon>Eukaryota</taxon>
        <taxon>Metazoa</taxon>
        <taxon>Chordata</taxon>
        <taxon>Cephalochordata</taxon>
        <taxon>Leptocardii</taxon>
        <taxon>Amphioxiformes</taxon>
        <taxon>Branchiostomatidae</taxon>
        <taxon>Branchiostoma</taxon>
    </lineage>
</organism>
<keyword evidence="1" id="KW-1185">Reference proteome</keyword>
<dbReference type="PANTHER" id="PTHR34258:SF1">
    <property type="entry name" value="ARMADILLO-LIKE HELICAL DOMAIN CONTAINING PROTEIN 1"/>
    <property type="match status" value="1"/>
</dbReference>
<dbReference type="InterPro" id="IPR041090">
    <property type="entry name" value="DUF5578"/>
</dbReference>
<dbReference type="Pfam" id="PF17741">
    <property type="entry name" value="DUF5578"/>
    <property type="match status" value="1"/>
</dbReference>
<dbReference type="InterPro" id="IPR016024">
    <property type="entry name" value="ARM-type_fold"/>
</dbReference>
<evidence type="ECO:0000313" key="1">
    <source>
        <dbReference type="Proteomes" id="UP000515135"/>
    </source>
</evidence>
<dbReference type="InterPro" id="IPR011989">
    <property type="entry name" value="ARM-like"/>
</dbReference>